<protein>
    <submittedName>
        <fullName evidence="2">Uncharacterized protein</fullName>
    </submittedName>
</protein>
<dbReference type="Proteomes" id="UP000316270">
    <property type="component" value="Chromosome 13"/>
</dbReference>
<feature type="compositionally biased region" description="Polar residues" evidence="1">
    <location>
        <begin position="159"/>
        <end position="177"/>
    </location>
</feature>
<organism evidence="2 3">
    <name type="scientific">Venturia effusa</name>
    <dbReference type="NCBI Taxonomy" id="50376"/>
    <lineage>
        <taxon>Eukaryota</taxon>
        <taxon>Fungi</taxon>
        <taxon>Dikarya</taxon>
        <taxon>Ascomycota</taxon>
        <taxon>Pezizomycotina</taxon>
        <taxon>Dothideomycetes</taxon>
        <taxon>Pleosporomycetidae</taxon>
        <taxon>Venturiales</taxon>
        <taxon>Venturiaceae</taxon>
        <taxon>Venturia</taxon>
    </lineage>
</organism>
<feature type="compositionally biased region" description="Polar residues" evidence="1">
    <location>
        <begin position="321"/>
        <end position="334"/>
    </location>
</feature>
<sequence>MARLGRTKSLHFKSASKEVQRSVAPDSDVLESRVVRAGTPNYSRTAKLPEFVTATAHGQDSPIRPQTANAAMDRRKELMVMGSPITLTSGHETFNFPTPLRSPSATQDIHEPEIRSGTPETIGVALGSPSHAAYFQSPMVESPYQISLAAPRGIPTPPLSTTGRSMTSYESRSTKNGLQEGVKPKLSRWRSLGGLFGRKQAQVRNDKKPVPFVQKSLPPPARQEGRPLPRVHEVSPAPVDFKLHAAHTWERGNSSRVTYEARTLPSSDKRTRRARMGIGRAQTAPTAEVRTESPAPPPKGPMLDVQIPDTKMERYSVMFNQNPSEAPQPATSPSGLLARRQAGVTRKRANSSQPLELPLPPKLRSDTPEPSPGYTLRLFPAERTHSPKPPAQVPQSSTMHRPRPLKRSNTAPGALSPGLKDKHSPSSLATMSEAVEDLMEEDIRQAMTPTPSEPSTPTTPSDLYRIPSFRTLAENRASTATAWDPTLTEPSWEMITIGKMAEPGDRFSDAARFAASNVRVRSDSDQQEEDWHHDGETSVVQVARSISVTKAKRQVVGPKKVNNKGPQVKRLEGQQVVGPHKTELVRKDGGTERFVERKPLTPNLVQMVEMPTGANRKSVRVILEDA</sequence>
<name>A0A517LIV6_9PEZI</name>
<evidence type="ECO:0000313" key="2">
    <source>
        <dbReference type="EMBL" id="QDS75575.1"/>
    </source>
</evidence>
<feature type="region of interest" description="Disordered" evidence="1">
    <location>
        <begin position="260"/>
        <end position="305"/>
    </location>
</feature>
<feature type="compositionally biased region" description="Basic residues" evidence="1">
    <location>
        <begin position="1"/>
        <end position="11"/>
    </location>
</feature>
<dbReference type="OrthoDB" id="5404004at2759"/>
<gene>
    <name evidence="2" type="ORF">FKW77_006012</name>
</gene>
<feature type="region of interest" description="Disordered" evidence="1">
    <location>
        <begin position="204"/>
        <end position="232"/>
    </location>
</feature>
<feature type="compositionally biased region" description="Basic and acidic residues" evidence="1">
    <location>
        <begin position="223"/>
        <end position="232"/>
    </location>
</feature>
<keyword evidence="3" id="KW-1185">Reference proteome</keyword>
<dbReference type="AlphaFoldDB" id="A0A517LIV6"/>
<feature type="region of interest" description="Disordered" evidence="1">
    <location>
        <begin position="155"/>
        <end position="182"/>
    </location>
</feature>
<feature type="region of interest" description="Disordered" evidence="1">
    <location>
        <begin position="1"/>
        <end position="27"/>
    </location>
</feature>
<feature type="region of interest" description="Disordered" evidence="1">
    <location>
        <begin position="321"/>
        <end position="427"/>
    </location>
</feature>
<proteinExistence type="predicted"/>
<evidence type="ECO:0000256" key="1">
    <source>
        <dbReference type="SAM" id="MobiDB-lite"/>
    </source>
</evidence>
<evidence type="ECO:0000313" key="3">
    <source>
        <dbReference type="Proteomes" id="UP000316270"/>
    </source>
</evidence>
<accession>A0A517LIV6</accession>
<reference evidence="2 3" key="1">
    <citation type="submission" date="2019-07" db="EMBL/GenBank/DDBJ databases">
        <title>Finished genome of Venturia effusa.</title>
        <authorList>
            <person name="Young C.A."/>
            <person name="Cox M.P."/>
            <person name="Ganley A.R.D."/>
            <person name="David W.J."/>
        </authorList>
    </citation>
    <scope>NUCLEOTIDE SEQUENCE [LARGE SCALE GENOMIC DNA]</scope>
    <source>
        <strain evidence="3">albino</strain>
    </source>
</reference>
<dbReference type="EMBL" id="CP042197">
    <property type="protein sequence ID" value="QDS75575.1"/>
    <property type="molecule type" value="Genomic_DNA"/>
</dbReference>
<dbReference type="STRING" id="50376.A0A517LIV6"/>